<dbReference type="InterPro" id="IPR043998">
    <property type="entry name" value="Put_Metallopep"/>
</dbReference>
<dbReference type="Proteomes" id="UP000001694">
    <property type="component" value="Chromosome"/>
</dbReference>
<dbReference type="EMBL" id="CP001014">
    <property type="protein sequence ID" value="ACB40226.1"/>
    <property type="molecule type" value="Genomic_DNA"/>
</dbReference>
<dbReference type="OrthoDB" id="26976at2157"/>
<organism evidence="2 3">
    <name type="scientific">Pyrobaculum neutrophilum (strain DSM 2338 / JCM 9278 / NBRC 100436 / V24Sta)</name>
    <name type="common">Thermoproteus neutrophilus</name>
    <dbReference type="NCBI Taxonomy" id="444157"/>
    <lineage>
        <taxon>Archaea</taxon>
        <taxon>Thermoproteota</taxon>
        <taxon>Thermoprotei</taxon>
        <taxon>Thermoproteales</taxon>
        <taxon>Thermoproteaceae</taxon>
        <taxon>Pyrobaculum</taxon>
    </lineage>
</organism>
<accession>B1Y8Z7</accession>
<feature type="domain" description="Putative phage metallopeptidase" evidence="1">
    <location>
        <begin position="5"/>
        <end position="111"/>
    </location>
</feature>
<dbReference type="eggNOG" id="arCOG04217">
    <property type="taxonomic scope" value="Archaea"/>
</dbReference>
<keyword evidence="3" id="KW-1185">Reference proteome</keyword>
<proteinExistence type="predicted"/>
<reference evidence="2" key="1">
    <citation type="submission" date="2008-03" db="EMBL/GenBank/DDBJ databases">
        <title>Complete sequence of Thermoproteus neutrophilus V24Sta.</title>
        <authorList>
            <consortium name="US DOE Joint Genome Institute"/>
            <person name="Copeland A."/>
            <person name="Lucas S."/>
            <person name="Lapidus A."/>
            <person name="Glavina del Rio T."/>
            <person name="Dalin E."/>
            <person name="Tice H."/>
            <person name="Bruce D."/>
            <person name="Goodwin L."/>
            <person name="Pitluck S."/>
            <person name="Sims D."/>
            <person name="Brettin T."/>
            <person name="Detter J.C."/>
            <person name="Han C."/>
            <person name="Kuske C.R."/>
            <person name="Schmutz J."/>
            <person name="Larimer F."/>
            <person name="Land M."/>
            <person name="Hauser L."/>
            <person name="Kyrpides N."/>
            <person name="Mikhailova N."/>
            <person name="Biddle J.F."/>
            <person name="Zhang Z."/>
            <person name="Fitz-Gibbon S.T."/>
            <person name="Lowe T.M."/>
            <person name="Saltikov C."/>
            <person name="House C.H."/>
            <person name="Richardson P."/>
        </authorList>
    </citation>
    <scope>NUCLEOTIDE SEQUENCE [LARGE SCALE GENOMIC DNA]</scope>
    <source>
        <strain evidence="2">V24Sta</strain>
    </source>
</reference>
<evidence type="ECO:0000313" key="3">
    <source>
        <dbReference type="Proteomes" id="UP000001694"/>
    </source>
</evidence>
<gene>
    <name evidence="2" type="ordered locus">Tneu_1299</name>
</gene>
<dbReference type="HOGENOM" id="CLU_136010_0_0_2"/>
<evidence type="ECO:0000259" key="1">
    <source>
        <dbReference type="Pfam" id="PF18894"/>
    </source>
</evidence>
<dbReference type="STRING" id="444157.Tneu_1299"/>
<dbReference type="GeneID" id="6165637"/>
<evidence type="ECO:0000313" key="2">
    <source>
        <dbReference type="EMBL" id="ACB40226.1"/>
    </source>
</evidence>
<dbReference type="KEGG" id="tne:Tneu_1299"/>
<dbReference type="Pfam" id="PF18894">
    <property type="entry name" value="PhageMetallopep"/>
    <property type="match status" value="1"/>
</dbReference>
<dbReference type="RefSeq" id="WP_012350645.1">
    <property type="nucleotide sequence ID" value="NC_010525.1"/>
</dbReference>
<protein>
    <recommendedName>
        <fullName evidence="1">Putative phage metallopeptidase domain-containing protein</fullName>
    </recommendedName>
</protein>
<dbReference type="AlphaFoldDB" id="B1Y8Z7"/>
<sequence length="126" mass="14508">MYRRLCDVEEDIRRAAARYGLRHLLGVEISVLYNPASRSRAVARIWGLGRIFQVAFGLRPGYVIELLPPFAQLGCEDRLRAVAHELAHVPDTASGSLRPHNKAFWRTYRSYLRLFKCDDFPSLTYV</sequence>
<name>B1Y8Z7_PYRNV</name>